<keyword evidence="1" id="KW-0378">Hydrolase</keyword>
<feature type="domain" description="Fibronectin type-III" evidence="5">
    <location>
        <begin position="213"/>
        <end position="305"/>
    </location>
</feature>
<evidence type="ECO:0000256" key="2">
    <source>
        <dbReference type="ARBA" id="ARBA00023326"/>
    </source>
</evidence>
<dbReference type="Gene3D" id="2.60.120.560">
    <property type="entry name" value="Exo-inulinase, domain 1"/>
    <property type="match status" value="1"/>
</dbReference>
<comment type="caution">
    <text evidence="6">The sequence shown here is derived from an EMBL/GenBank/DDBJ whole genome shotgun (WGS) entry which is preliminary data.</text>
</comment>
<evidence type="ECO:0000313" key="6">
    <source>
        <dbReference type="EMBL" id="GLH96772.1"/>
    </source>
</evidence>
<keyword evidence="7" id="KW-1185">Reference proteome</keyword>
<dbReference type="PROSITE" id="PS50853">
    <property type="entry name" value="FN3"/>
    <property type="match status" value="2"/>
</dbReference>
<keyword evidence="2" id="KW-0119">Carbohydrate metabolism</keyword>
<dbReference type="InterPro" id="IPR013783">
    <property type="entry name" value="Ig-like_fold"/>
</dbReference>
<gene>
    <name evidence="6" type="ORF">Pa4123_20460</name>
</gene>
<dbReference type="Gene3D" id="2.60.40.10">
    <property type="entry name" value="Immunoglobulins"/>
    <property type="match status" value="2"/>
</dbReference>
<evidence type="ECO:0000259" key="5">
    <source>
        <dbReference type="PROSITE" id="PS50853"/>
    </source>
</evidence>
<accession>A0ABQ5QS08</accession>
<sequence>MGRRILAALIVSFVLVGGPAVPAAASVVFTEDFESGSTAAWQFAGGRWGLASDGSRVLRQTLLGIEHARATAGDAAWTGYTVAARVKPTSISFGRSATGIVARAGTGDQGYLLALRPGNRVELIRSRGGLRTVLATAALTVRAGTWYGLRLRVDGDQLQGTVSGATGTATLTATDAGLAAGPVALFTDRAAATFDDVVVDSIPPPRDTQPPSTPGVPRLLEVTPTTATITWPASTDNVGVTAYWVYFGTQFYEDYPVRQVPSNAPVTLPIGGTTGYSLHFSVRAVDAAGNQSPLGQRVTFPQPPTVPRTGQDTVPPTAPGTPVVTGMEGGSAVITWAPATDNEGIVEYHVVHAFNFDEVRVRAKVPGTVTSAVVTPASIPNQVWVIAYDASWNSSRSAAITLTPTTTPPTPSPN</sequence>
<name>A0ABQ5QS08_9ACTN</name>
<dbReference type="CDD" id="cd00063">
    <property type="entry name" value="FN3"/>
    <property type="match status" value="1"/>
</dbReference>
<dbReference type="EMBL" id="BSDI01000007">
    <property type="protein sequence ID" value="GLH96772.1"/>
    <property type="molecule type" value="Genomic_DNA"/>
</dbReference>
<evidence type="ECO:0000313" key="7">
    <source>
        <dbReference type="Proteomes" id="UP001144280"/>
    </source>
</evidence>
<feature type="domain" description="Fibronectin type-III" evidence="5">
    <location>
        <begin position="318"/>
        <end position="410"/>
    </location>
</feature>
<feature type="region of interest" description="Disordered" evidence="3">
    <location>
        <begin position="293"/>
        <end position="317"/>
    </location>
</feature>
<evidence type="ECO:0000256" key="4">
    <source>
        <dbReference type="SAM" id="SignalP"/>
    </source>
</evidence>
<keyword evidence="2" id="KW-0624">Polysaccharide degradation</keyword>
<keyword evidence="1" id="KW-0326">Glycosidase</keyword>
<feature type="chain" id="PRO_5046968676" description="Fibronectin type-III domain-containing protein" evidence="4">
    <location>
        <begin position="24"/>
        <end position="414"/>
    </location>
</feature>
<evidence type="ECO:0000256" key="3">
    <source>
        <dbReference type="SAM" id="MobiDB-lite"/>
    </source>
</evidence>
<dbReference type="SUPFAM" id="SSF49265">
    <property type="entry name" value="Fibronectin type III"/>
    <property type="match status" value="1"/>
</dbReference>
<dbReference type="Proteomes" id="UP001144280">
    <property type="component" value="Unassembled WGS sequence"/>
</dbReference>
<evidence type="ECO:0000256" key="1">
    <source>
        <dbReference type="ARBA" id="ARBA00023295"/>
    </source>
</evidence>
<dbReference type="InterPro" id="IPR003961">
    <property type="entry name" value="FN3_dom"/>
</dbReference>
<dbReference type="SMART" id="SM00060">
    <property type="entry name" value="FN3"/>
    <property type="match status" value="2"/>
</dbReference>
<proteinExistence type="predicted"/>
<keyword evidence="4" id="KW-0732">Signal</keyword>
<dbReference type="RefSeq" id="WP_281894050.1">
    <property type="nucleotide sequence ID" value="NZ_BSDI01000007.1"/>
</dbReference>
<organism evidence="6 7">
    <name type="scientific">Phytohabitans aurantiacus</name>
    <dbReference type="NCBI Taxonomy" id="3016789"/>
    <lineage>
        <taxon>Bacteria</taxon>
        <taxon>Bacillati</taxon>
        <taxon>Actinomycetota</taxon>
        <taxon>Actinomycetes</taxon>
        <taxon>Micromonosporales</taxon>
        <taxon>Micromonosporaceae</taxon>
    </lineage>
</organism>
<feature type="signal peptide" evidence="4">
    <location>
        <begin position="1"/>
        <end position="23"/>
    </location>
</feature>
<dbReference type="InterPro" id="IPR036116">
    <property type="entry name" value="FN3_sf"/>
</dbReference>
<reference evidence="6" key="1">
    <citation type="submission" date="2022-12" db="EMBL/GenBank/DDBJ databases">
        <title>New Phytohabitans aurantiacus sp. RD004123 nov., an actinomycete isolated from soil.</title>
        <authorList>
            <person name="Triningsih D.W."/>
            <person name="Harunari E."/>
            <person name="Igarashi Y."/>
        </authorList>
    </citation>
    <scope>NUCLEOTIDE SEQUENCE</scope>
    <source>
        <strain evidence="6">RD004123</strain>
    </source>
</reference>
<protein>
    <recommendedName>
        <fullName evidence="5">Fibronectin type-III domain-containing protein</fullName>
    </recommendedName>
</protein>